<dbReference type="Proteomes" id="UP000474104">
    <property type="component" value="Unassembled WGS sequence"/>
</dbReference>
<evidence type="ECO:0000313" key="3">
    <source>
        <dbReference type="Proteomes" id="UP000474104"/>
    </source>
</evidence>
<gene>
    <name evidence="2" type="ORF">FMM80_11450</name>
</gene>
<dbReference type="AlphaFoldDB" id="A0A9X5H6N0"/>
<evidence type="ECO:0000313" key="2">
    <source>
        <dbReference type="EMBL" id="NDO69263.1"/>
    </source>
</evidence>
<dbReference type="RefSeq" id="WP_162205611.1">
    <property type="nucleotide sequence ID" value="NZ_VIRB01000067.1"/>
</dbReference>
<protein>
    <submittedName>
        <fullName evidence="2">DUF945 domain-containing protein</fullName>
    </submittedName>
</protein>
<reference evidence="2 3" key="1">
    <citation type="submission" date="2019-07" db="EMBL/GenBank/DDBJ databases">
        <title>Draft genome sequences of 15 bacterial species constituting the stable defined intestinal microbiota of the GM15 gnotobiotic mouse model.</title>
        <authorList>
            <person name="Elie C."/>
            <person name="Mathieu A."/>
            <person name="Saliou A."/>
            <person name="Darnaud M."/>
            <person name="Leulier F."/>
            <person name="Tamellini A."/>
        </authorList>
    </citation>
    <scope>NUCLEOTIDE SEQUENCE [LARGE SCALE GENOMIC DNA]</scope>
    <source>
        <strain evidence="3">ASF 502</strain>
    </source>
</reference>
<sequence>MAANVESMFYVREAPWHGLGTKVKEAPTSNDALILAGLNWQVLQEPIFTATNEPIEGYKVNIRDSDRKPLGVVTSRYKVIQNNEAFAFTDELLGEGVRYETAGSLQGGKKVWLLAHMPHEYIISGEQISPYLLFSNTHDGSGAIKVALTPIRVVCQNTLNLALSKANRCWSMIHTGDIYEKMQEARDTLLRAENYMQELGQEFENLRMKKLSDRQVTEYIEILLPLEDNSTPQQTRNIRKLREDMKRRYYDAPDLQHVGKNAYRFVNAVSDFATHAEPLRKTANYKENMFAKTVEGNPLIDKAYQMVCAA</sequence>
<dbReference type="NCBIfam" id="TIGR03299">
    <property type="entry name" value="LGT_TIGR03299"/>
    <property type="match status" value="1"/>
</dbReference>
<dbReference type="EMBL" id="VIRB01000067">
    <property type="protein sequence ID" value="NDO69263.1"/>
    <property type="molecule type" value="Genomic_DNA"/>
</dbReference>
<dbReference type="Pfam" id="PF06067">
    <property type="entry name" value="DUF932"/>
    <property type="match status" value="1"/>
</dbReference>
<organism evidence="2 3">
    <name type="scientific">Schaedlerella arabinosiphila</name>
    <dbReference type="NCBI Taxonomy" id="2044587"/>
    <lineage>
        <taxon>Bacteria</taxon>
        <taxon>Bacillati</taxon>
        <taxon>Bacillota</taxon>
        <taxon>Clostridia</taxon>
        <taxon>Lachnospirales</taxon>
        <taxon>Lachnospiraceae</taxon>
        <taxon>Schaedlerella</taxon>
    </lineage>
</organism>
<dbReference type="InterPro" id="IPR017686">
    <property type="entry name" value="Phg/plasmid-like_prot"/>
</dbReference>
<dbReference type="InterPro" id="IPR026325">
    <property type="entry name" value="DUF932"/>
</dbReference>
<feature type="coiled-coil region" evidence="1">
    <location>
        <begin position="182"/>
        <end position="209"/>
    </location>
</feature>
<proteinExistence type="predicted"/>
<keyword evidence="1" id="KW-0175">Coiled coil</keyword>
<name>A0A9X5H6N0_9FIRM</name>
<evidence type="ECO:0000256" key="1">
    <source>
        <dbReference type="SAM" id="Coils"/>
    </source>
</evidence>
<accession>A0A9X5H6N0</accession>
<comment type="caution">
    <text evidence="2">The sequence shown here is derived from an EMBL/GenBank/DDBJ whole genome shotgun (WGS) entry which is preliminary data.</text>
</comment>